<dbReference type="Proteomes" id="UP001159641">
    <property type="component" value="Unassembled WGS sequence"/>
</dbReference>
<keyword evidence="3" id="KW-1185">Reference proteome</keyword>
<name>A0AB34HU57_ESCRO</name>
<feature type="region of interest" description="Disordered" evidence="1">
    <location>
        <begin position="74"/>
        <end position="149"/>
    </location>
</feature>
<gene>
    <name evidence="2" type="ORF">J1605_003088</name>
</gene>
<sequence>MPSTKEDVEDDAQEWLGSLGALREEGVDAGTAQSCPGPVRREGGEGRLLVVYLFGTSSLSSNISYVLKRLEREELQRKAEEERPRLEEAARKQEEEKKRQEEEEKRKAAEEAKRRAKEELLLKEEQEKEKQEKEKQEKAMIEKQKEDPKVELQPAVCVENKTKPVVPNKIGERVLRSLRVGPPQALPPPATVVADFL</sequence>
<accession>A0AB34HU57</accession>
<organism evidence="2 3">
    <name type="scientific">Eschrichtius robustus</name>
    <name type="common">California gray whale</name>
    <name type="synonym">Eschrichtius gibbosus</name>
    <dbReference type="NCBI Taxonomy" id="9764"/>
    <lineage>
        <taxon>Eukaryota</taxon>
        <taxon>Metazoa</taxon>
        <taxon>Chordata</taxon>
        <taxon>Craniata</taxon>
        <taxon>Vertebrata</taxon>
        <taxon>Euteleostomi</taxon>
        <taxon>Mammalia</taxon>
        <taxon>Eutheria</taxon>
        <taxon>Laurasiatheria</taxon>
        <taxon>Artiodactyla</taxon>
        <taxon>Whippomorpha</taxon>
        <taxon>Cetacea</taxon>
        <taxon>Mysticeti</taxon>
        <taxon>Eschrichtiidae</taxon>
        <taxon>Eschrichtius</taxon>
    </lineage>
</organism>
<dbReference type="EMBL" id="JAIQCJ010000779">
    <property type="protein sequence ID" value="KAJ8794617.1"/>
    <property type="molecule type" value="Genomic_DNA"/>
</dbReference>
<dbReference type="AlphaFoldDB" id="A0AB34HU57"/>
<evidence type="ECO:0000313" key="3">
    <source>
        <dbReference type="Proteomes" id="UP001159641"/>
    </source>
</evidence>
<proteinExistence type="predicted"/>
<comment type="caution">
    <text evidence="2">The sequence shown here is derived from an EMBL/GenBank/DDBJ whole genome shotgun (WGS) entry which is preliminary data.</text>
</comment>
<protein>
    <submittedName>
        <fullName evidence="2">Uncharacterized protein</fullName>
    </submittedName>
</protein>
<reference evidence="2 3" key="1">
    <citation type="submission" date="2022-11" db="EMBL/GenBank/DDBJ databases">
        <title>Whole genome sequence of Eschrichtius robustus ER-17-0199.</title>
        <authorList>
            <person name="Bruniche-Olsen A."/>
            <person name="Black A.N."/>
            <person name="Fields C.J."/>
            <person name="Walden K."/>
            <person name="Dewoody J.A."/>
        </authorList>
    </citation>
    <scope>NUCLEOTIDE SEQUENCE [LARGE SCALE GENOMIC DNA]</scope>
    <source>
        <strain evidence="2">ER-17-0199</strain>
        <tissue evidence="2">Blubber</tissue>
    </source>
</reference>
<evidence type="ECO:0000256" key="1">
    <source>
        <dbReference type="SAM" id="MobiDB-lite"/>
    </source>
</evidence>
<feature type="region of interest" description="Disordered" evidence="1">
    <location>
        <begin position="18"/>
        <end position="42"/>
    </location>
</feature>
<evidence type="ECO:0000313" key="2">
    <source>
        <dbReference type="EMBL" id="KAJ8794617.1"/>
    </source>
</evidence>